<name>A0A0W8E1E0_9ZZZZ</name>
<dbReference type="Gene3D" id="3.60.15.10">
    <property type="entry name" value="Ribonuclease Z/Hydroxyacylglutathione hydrolase-like"/>
    <property type="match status" value="1"/>
</dbReference>
<dbReference type="Pfam" id="PF00753">
    <property type="entry name" value="Lactamase_B"/>
    <property type="match status" value="1"/>
</dbReference>
<dbReference type="InterPro" id="IPR001279">
    <property type="entry name" value="Metallo-B-lactamas"/>
</dbReference>
<proteinExistence type="predicted"/>
<evidence type="ECO:0000259" key="1">
    <source>
        <dbReference type="SMART" id="SM00849"/>
    </source>
</evidence>
<dbReference type="SUPFAM" id="SSF56281">
    <property type="entry name" value="Metallo-hydrolase/oxidoreductase"/>
    <property type="match status" value="1"/>
</dbReference>
<sequence>MKKLTDNVMLLGNGYFNYYIVGQKEAALVECGTTAGAAILAQQWAELEEQPDIKYLIALHSHFDHACGIPALKRMFPEALVVASKTGQKLLGKDRIVKGLFDYDKVVSDNYLKNGLLDKEPEPPGVDIITVDIAVGDGDQIELGDGLRLDIIDTPGHSICSISAYLAKDQVMFISDAAGIQGADKEISPVFFQDYDLTVGTIKRLMSYPTRVIGVAHGDTLVGGEVEAFYQESLAAAVRCFDLIKDQLAQGMEEKVIAAELYDMFIKDGLLFYPVDMMTGAMSLLIESVKRKL</sequence>
<dbReference type="EMBL" id="LNQE01001919">
    <property type="protein sequence ID" value="KUG02430.1"/>
    <property type="molecule type" value="Genomic_DNA"/>
</dbReference>
<dbReference type="PANTHER" id="PTHR42951">
    <property type="entry name" value="METALLO-BETA-LACTAMASE DOMAIN-CONTAINING"/>
    <property type="match status" value="1"/>
</dbReference>
<accession>A0A0W8E1E0</accession>
<dbReference type="PANTHER" id="PTHR42951:SF18">
    <property type="entry name" value="METALLO-HYDROLASE MJ0296-RELATED"/>
    <property type="match status" value="1"/>
</dbReference>
<evidence type="ECO:0000313" key="2">
    <source>
        <dbReference type="EMBL" id="KUG02430.1"/>
    </source>
</evidence>
<protein>
    <recommendedName>
        <fullName evidence="1">Metallo-beta-lactamase domain-containing protein</fullName>
    </recommendedName>
</protein>
<organism evidence="2">
    <name type="scientific">hydrocarbon metagenome</name>
    <dbReference type="NCBI Taxonomy" id="938273"/>
    <lineage>
        <taxon>unclassified sequences</taxon>
        <taxon>metagenomes</taxon>
        <taxon>ecological metagenomes</taxon>
    </lineage>
</organism>
<dbReference type="SMART" id="SM00849">
    <property type="entry name" value="Lactamase_B"/>
    <property type="match status" value="1"/>
</dbReference>
<dbReference type="InterPro" id="IPR050855">
    <property type="entry name" value="NDM-1-like"/>
</dbReference>
<comment type="caution">
    <text evidence="2">The sequence shown here is derived from an EMBL/GenBank/DDBJ whole genome shotgun (WGS) entry which is preliminary data.</text>
</comment>
<feature type="domain" description="Metallo-beta-lactamase" evidence="1">
    <location>
        <begin position="14"/>
        <end position="217"/>
    </location>
</feature>
<gene>
    <name evidence="2" type="ORF">ASZ90_020179</name>
</gene>
<reference evidence="2" key="1">
    <citation type="journal article" date="2015" name="Proc. Natl. Acad. Sci. U.S.A.">
        <title>Networks of energetic and metabolic interactions define dynamics in microbial communities.</title>
        <authorList>
            <person name="Embree M."/>
            <person name="Liu J.K."/>
            <person name="Al-Bassam M.M."/>
            <person name="Zengler K."/>
        </authorList>
    </citation>
    <scope>NUCLEOTIDE SEQUENCE</scope>
</reference>
<dbReference type="InterPro" id="IPR036866">
    <property type="entry name" value="RibonucZ/Hydroxyglut_hydro"/>
</dbReference>
<dbReference type="AlphaFoldDB" id="A0A0W8E1E0"/>